<gene>
    <name evidence="1" type="ORF">QFC20_006920</name>
</gene>
<keyword evidence="2" id="KW-1185">Reference proteome</keyword>
<evidence type="ECO:0000313" key="1">
    <source>
        <dbReference type="EMBL" id="KAJ9094352.1"/>
    </source>
</evidence>
<dbReference type="Proteomes" id="UP001230649">
    <property type="component" value="Unassembled WGS sequence"/>
</dbReference>
<dbReference type="EMBL" id="JASBWS010000139">
    <property type="protein sequence ID" value="KAJ9094352.1"/>
    <property type="molecule type" value="Genomic_DNA"/>
</dbReference>
<accession>A0ACC2V6Y2</accession>
<sequence>MPLLIAASPTESSKLMGKLDGAVEGMQFGSLEITTGRFTSSQAPKSWLGPSHRTVFAHPGGLQLKVNTGTLTNFSWHAGGKDEPTVSGHYGEKTECQSREVSGEAPTQSVPSSSAVAASVIASQEDYISVKTEADIIVKWLNAHQDEMLACPSNVDIWFAREERARVVARLREVIYASLYPFGRHRGAVVDGLSAAREKVRTAWRAECAEWAKYITGVKEAHQFVDATKLEESLTGRHPAPSSDEDFKAMLQLLPKDSIQRSIVAAMLICNRAEIELDMSHGLMNDRSVQTLLSGNGSASKRYQTTVENGGGSDGETDAAMSDQAATPSGSVRPGGRGPETDCKATALPYTFSEADERAYATGMKWQDAYENDLLFPVAGERERQRIAKAEEMDAKLSAYDEQIAALARNSIDPDLCASIATRIKDLAAREAICAKLEQKAWARYIEDATTGRLARVNQYIDYFILEHQLCNLPPSKESDELVECARKGLMKGTLADMLVRKLLSSRRDENWQLIDSPAY</sequence>
<evidence type="ECO:0000313" key="2">
    <source>
        <dbReference type="Proteomes" id="UP001230649"/>
    </source>
</evidence>
<comment type="caution">
    <text evidence="1">The sequence shown here is derived from an EMBL/GenBank/DDBJ whole genome shotgun (WGS) entry which is preliminary data.</text>
</comment>
<reference evidence="1" key="1">
    <citation type="submission" date="2023-04" db="EMBL/GenBank/DDBJ databases">
        <title>Draft Genome sequencing of Naganishia species isolated from polar environments using Oxford Nanopore Technology.</title>
        <authorList>
            <person name="Leo P."/>
            <person name="Venkateswaran K."/>
        </authorList>
    </citation>
    <scope>NUCLEOTIDE SEQUENCE</scope>
    <source>
        <strain evidence="1">MNA-CCFEE 5262</strain>
    </source>
</reference>
<protein>
    <submittedName>
        <fullName evidence="1">Uncharacterized protein</fullName>
    </submittedName>
</protein>
<proteinExistence type="predicted"/>
<organism evidence="1 2">
    <name type="scientific">Naganishia adeliensis</name>
    <dbReference type="NCBI Taxonomy" id="92952"/>
    <lineage>
        <taxon>Eukaryota</taxon>
        <taxon>Fungi</taxon>
        <taxon>Dikarya</taxon>
        <taxon>Basidiomycota</taxon>
        <taxon>Agaricomycotina</taxon>
        <taxon>Tremellomycetes</taxon>
        <taxon>Filobasidiales</taxon>
        <taxon>Filobasidiaceae</taxon>
        <taxon>Naganishia</taxon>
    </lineage>
</organism>
<name>A0ACC2V6Y2_9TREE</name>